<dbReference type="Proteomes" id="UP000176424">
    <property type="component" value="Unassembled WGS sequence"/>
</dbReference>
<dbReference type="Pfam" id="PF00512">
    <property type="entry name" value="HisKA"/>
    <property type="match status" value="1"/>
</dbReference>
<keyword evidence="11 12" id="KW-0472">Membrane</keyword>
<dbReference type="CDD" id="cd00130">
    <property type="entry name" value="PAS"/>
    <property type="match status" value="1"/>
</dbReference>
<feature type="transmembrane region" description="Helical" evidence="12">
    <location>
        <begin position="7"/>
        <end position="29"/>
    </location>
</feature>
<feature type="domain" description="PAS" evidence="14">
    <location>
        <begin position="77"/>
        <end position="122"/>
    </location>
</feature>
<dbReference type="InterPro" id="IPR004358">
    <property type="entry name" value="Sig_transdc_His_kin-like_C"/>
</dbReference>
<accession>A0A1F4ZWX1</accession>
<dbReference type="CDD" id="cd00082">
    <property type="entry name" value="HisKA"/>
    <property type="match status" value="1"/>
</dbReference>
<evidence type="ECO:0000256" key="5">
    <source>
        <dbReference type="ARBA" id="ARBA00022553"/>
    </source>
</evidence>
<dbReference type="PANTHER" id="PTHR43047:SF72">
    <property type="entry name" value="OSMOSENSING HISTIDINE PROTEIN KINASE SLN1"/>
    <property type="match status" value="1"/>
</dbReference>
<dbReference type="PRINTS" id="PR00344">
    <property type="entry name" value="BCTRLSENSOR"/>
</dbReference>
<comment type="subcellular location">
    <subcellularLocation>
        <location evidence="2">Cell membrane</location>
    </subcellularLocation>
</comment>
<keyword evidence="6" id="KW-0808">Transferase</keyword>
<evidence type="ECO:0000256" key="8">
    <source>
        <dbReference type="ARBA" id="ARBA00022777"/>
    </source>
</evidence>
<dbReference type="Pfam" id="PF02518">
    <property type="entry name" value="HATPase_c"/>
    <property type="match status" value="1"/>
</dbReference>
<dbReference type="SUPFAM" id="SSF55874">
    <property type="entry name" value="ATPase domain of HSP90 chaperone/DNA topoisomerase II/histidine kinase"/>
    <property type="match status" value="1"/>
</dbReference>
<name>A0A1F4ZWX1_9BACT</name>
<evidence type="ECO:0000256" key="2">
    <source>
        <dbReference type="ARBA" id="ARBA00004236"/>
    </source>
</evidence>
<comment type="catalytic activity">
    <reaction evidence="1">
        <text>ATP + protein L-histidine = ADP + protein N-phospho-L-histidine.</text>
        <dbReference type="EC" id="2.7.13.3"/>
    </reaction>
</comment>
<dbReference type="InterPro" id="IPR013656">
    <property type="entry name" value="PAS_4"/>
</dbReference>
<gene>
    <name evidence="15" type="ORF">A2397_06285</name>
</gene>
<dbReference type="Gene3D" id="1.10.287.130">
    <property type="match status" value="1"/>
</dbReference>
<dbReference type="GO" id="GO:0009927">
    <property type="term" value="F:histidine phosphotransfer kinase activity"/>
    <property type="evidence" value="ECO:0007669"/>
    <property type="project" value="TreeGrafter"/>
</dbReference>
<dbReference type="SUPFAM" id="SSF47384">
    <property type="entry name" value="Homodimeric domain of signal transducing histidine kinase"/>
    <property type="match status" value="1"/>
</dbReference>
<evidence type="ECO:0000256" key="3">
    <source>
        <dbReference type="ARBA" id="ARBA00012438"/>
    </source>
</evidence>
<dbReference type="SUPFAM" id="SSF55785">
    <property type="entry name" value="PYP-like sensor domain (PAS domain)"/>
    <property type="match status" value="1"/>
</dbReference>
<dbReference type="PROSITE" id="PS50112">
    <property type="entry name" value="PAS"/>
    <property type="match status" value="1"/>
</dbReference>
<proteinExistence type="predicted"/>
<dbReference type="AlphaFoldDB" id="A0A1F4ZWX1"/>
<dbReference type="NCBIfam" id="TIGR00229">
    <property type="entry name" value="sensory_box"/>
    <property type="match status" value="1"/>
</dbReference>
<evidence type="ECO:0000256" key="6">
    <source>
        <dbReference type="ARBA" id="ARBA00022679"/>
    </source>
</evidence>
<keyword evidence="8" id="KW-0418">Kinase</keyword>
<evidence type="ECO:0000256" key="9">
    <source>
        <dbReference type="ARBA" id="ARBA00022840"/>
    </source>
</evidence>
<evidence type="ECO:0000256" key="12">
    <source>
        <dbReference type="SAM" id="Phobius"/>
    </source>
</evidence>
<dbReference type="SMART" id="SM00388">
    <property type="entry name" value="HisKA"/>
    <property type="match status" value="1"/>
</dbReference>
<evidence type="ECO:0000256" key="4">
    <source>
        <dbReference type="ARBA" id="ARBA00022475"/>
    </source>
</evidence>
<dbReference type="InterPro" id="IPR000014">
    <property type="entry name" value="PAS"/>
</dbReference>
<reference evidence="15 16" key="1">
    <citation type="journal article" date="2016" name="Nat. Commun.">
        <title>Thousands of microbial genomes shed light on interconnected biogeochemical processes in an aquifer system.</title>
        <authorList>
            <person name="Anantharaman K."/>
            <person name="Brown C.T."/>
            <person name="Hug L.A."/>
            <person name="Sharon I."/>
            <person name="Castelle C.J."/>
            <person name="Probst A.J."/>
            <person name="Thomas B.C."/>
            <person name="Singh A."/>
            <person name="Wilkins M.J."/>
            <person name="Karaoz U."/>
            <person name="Brodie E.L."/>
            <person name="Williams K.H."/>
            <person name="Hubbard S.S."/>
            <person name="Banfield J.F."/>
        </authorList>
    </citation>
    <scope>NUCLEOTIDE SEQUENCE [LARGE SCALE GENOMIC DNA]</scope>
</reference>
<dbReference type="EMBL" id="MEXR01000019">
    <property type="protein sequence ID" value="OGD09904.1"/>
    <property type="molecule type" value="Genomic_DNA"/>
</dbReference>
<keyword evidence="12" id="KW-0812">Transmembrane</keyword>
<dbReference type="STRING" id="1797263.A2397_06285"/>
<dbReference type="FunFam" id="3.30.565.10:FF:000023">
    <property type="entry name" value="PAS domain-containing sensor histidine kinase"/>
    <property type="match status" value="1"/>
</dbReference>
<dbReference type="PANTHER" id="PTHR43047">
    <property type="entry name" value="TWO-COMPONENT HISTIDINE PROTEIN KINASE"/>
    <property type="match status" value="1"/>
</dbReference>
<dbReference type="InterPro" id="IPR003661">
    <property type="entry name" value="HisK_dim/P_dom"/>
</dbReference>
<evidence type="ECO:0000256" key="7">
    <source>
        <dbReference type="ARBA" id="ARBA00022741"/>
    </source>
</evidence>
<protein>
    <recommendedName>
        <fullName evidence="3">histidine kinase</fullName>
        <ecNumber evidence="3">2.7.13.3</ecNumber>
    </recommendedName>
</protein>
<dbReference type="PROSITE" id="PS50109">
    <property type="entry name" value="HIS_KIN"/>
    <property type="match status" value="1"/>
</dbReference>
<dbReference type="InterPro" id="IPR036890">
    <property type="entry name" value="HATPase_C_sf"/>
</dbReference>
<dbReference type="InterPro" id="IPR003594">
    <property type="entry name" value="HATPase_dom"/>
</dbReference>
<dbReference type="GO" id="GO:0005886">
    <property type="term" value="C:plasma membrane"/>
    <property type="evidence" value="ECO:0007669"/>
    <property type="project" value="UniProtKB-SubCell"/>
</dbReference>
<evidence type="ECO:0000256" key="11">
    <source>
        <dbReference type="ARBA" id="ARBA00023136"/>
    </source>
</evidence>
<dbReference type="InterPro" id="IPR036097">
    <property type="entry name" value="HisK_dim/P_sf"/>
</dbReference>
<dbReference type="Pfam" id="PF08448">
    <property type="entry name" value="PAS_4"/>
    <property type="match status" value="1"/>
</dbReference>
<evidence type="ECO:0000313" key="15">
    <source>
        <dbReference type="EMBL" id="OGD09904.1"/>
    </source>
</evidence>
<dbReference type="Gene3D" id="3.30.450.20">
    <property type="entry name" value="PAS domain"/>
    <property type="match status" value="1"/>
</dbReference>
<dbReference type="InterPro" id="IPR035965">
    <property type="entry name" value="PAS-like_dom_sf"/>
</dbReference>
<organism evidence="15 16">
    <name type="scientific">Candidatus Amesbacteria bacterium RIFOXYB1_FULL_44_23</name>
    <dbReference type="NCBI Taxonomy" id="1797263"/>
    <lineage>
        <taxon>Bacteria</taxon>
        <taxon>Candidatus Amesiibacteriota</taxon>
    </lineage>
</organism>
<keyword evidence="4" id="KW-1003">Cell membrane</keyword>
<evidence type="ECO:0000259" key="14">
    <source>
        <dbReference type="PROSITE" id="PS50112"/>
    </source>
</evidence>
<evidence type="ECO:0000256" key="10">
    <source>
        <dbReference type="ARBA" id="ARBA00023012"/>
    </source>
</evidence>
<dbReference type="Gene3D" id="3.30.565.10">
    <property type="entry name" value="Histidine kinase-like ATPase, C-terminal domain"/>
    <property type="match status" value="1"/>
</dbReference>
<dbReference type="InterPro" id="IPR005467">
    <property type="entry name" value="His_kinase_dom"/>
</dbReference>
<dbReference type="SMART" id="SM00091">
    <property type="entry name" value="PAS"/>
    <property type="match status" value="1"/>
</dbReference>
<evidence type="ECO:0000256" key="1">
    <source>
        <dbReference type="ARBA" id="ARBA00000085"/>
    </source>
</evidence>
<comment type="caution">
    <text evidence="15">The sequence shown here is derived from an EMBL/GenBank/DDBJ whole genome shotgun (WGS) entry which is preliminary data.</text>
</comment>
<evidence type="ECO:0000259" key="13">
    <source>
        <dbReference type="PROSITE" id="PS50109"/>
    </source>
</evidence>
<dbReference type="GO" id="GO:0005524">
    <property type="term" value="F:ATP binding"/>
    <property type="evidence" value="ECO:0007669"/>
    <property type="project" value="UniProtKB-KW"/>
</dbReference>
<keyword evidence="9" id="KW-0067">ATP-binding</keyword>
<dbReference type="GO" id="GO:0000155">
    <property type="term" value="F:phosphorelay sensor kinase activity"/>
    <property type="evidence" value="ECO:0007669"/>
    <property type="project" value="InterPro"/>
</dbReference>
<keyword evidence="5" id="KW-0597">Phosphoprotein</keyword>
<dbReference type="SMART" id="SM00387">
    <property type="entry name" value="HATPase_c"/>
    <property type="match status" value="1"/>
</dbReference>
<evidence type="ECO:0000313" key="16">
    <source>
        <dbReference type="Proteomes" id="UP000176424"/>
    </source>
</evidence>
<sequence>MARKIELAWVWVVTWVVVFPFMIYFAWEVMQSDRWGWLLIIIYFTNMFFAWLTLKSLRELRLNRDLLASKARQMEERRAKEEALLGSLGEGIVVTDQNGDVERINRQAEELIGWKNEEVMGKKWYDVAPLQDEAGNVIASEKRATQKVLLTGKPTYSSVNYYVRRDKTRFAVGTTAAPIVVGGKTVGVIAVFRDISKERDVDRAKTEFVSLASHQLRTPLSIVKWYAEMLVNGDAGPLNLEQTEFVHCLYDSNERMIELVNSLLSISRIESGRIKIDPIETDLGELVNSLIKELQPKISEKKLTLVESIHPNLPKIMVDPKLVRQVYLNLLTNAIKYTPEKGTITIIISNDGQMITSQVCDSGCGIPKNDQKKIFERFFRAPNAAALDADGTGLGLYLVRTIVESSHGKVWFDSEENKGSTFWFTLPLSGMQSKKGDVTIDA</sequence>
<dbReference type="CDD" id="cd00075">
    <property type="entry name" value="HATPase"/>
    <property type="match status" value="1"/>
</dbReference>
<feature type="transmembrane region" description="Helical" evidence="12">
    <location>
        <begin position="35"/>
        <end position="54"/>
    </location>
</feature>
<keyword evidence="12" id="KW-1133">Transmembrane helix</keyword>
<keyword evidence="10" id="KW-0902">Two-component regulatory system</keyword>
<dbReference type="EC" id="2.7.13.3" evidence="3"/>
<feature type="domain" description="Histidine kinase" evidence="13">
    <location>
        <begin position="211"/>
        <end position="430"/>
    </location>
</feature>
<keyword evidence="7" id="KW-0547">Nucleotide-binding</keyword>